<evidence type="ECO:0000256" key="1">
    <source>
        <dbReference type="SAM" id="MobiDB-lite"/>
    </source>
</evidence>
<comment type="caution">
    <text evidence="2">The sequence shown here is derived from an EMBL/GenBank/DDBJ whole genome shotgun (WGS) entry which is preliminary data.</text>
</comment>
<dbReference type="Proteomes" id="UP000499080">
    <property type="component" value="Unassembled WGS sequence"/>
</dbReference>
<dbReference type="AlphaFoldDB" id="A0A4Y2Q530"/>
<reference evidence="2 3" key="1">
    <citation type="journal article" date="2019" name="Sci. Rep.">
        <title>Orb-weaving spider Araneus ventricosus genome elucidates the spidroin gene catalogue.</title>
        <authorList>
            <person name="Kono N."/>
            <person name="Nakamura H."/>
            <person name="Ohtoshi R."/>
            <person name="Moran D.A.P."/>
            <person name="Shinohara A."/>
            <person name="Yoshida Y."/>
            <person name="Fujiwara M."/>
            <person name="Mori M."/>
            <person name="Tomita M."/>
            <person name="Arakawa K."/>
        </authorList>
    </citation>
    <scope>NUCLEOTIDE SEQUENCE [LARGE SCALE GENOMIC DNA]</scope>
</reference>
<evidence type="ECO:0000313" key="2">
    <source>
        <dbReference type="EMBL" id="GBN57396.1"/>
    </source>
</evidence>
<evidence type="ECO:0000313" key="3">
    <source>
        <dbReference type="Proteomes" id="UP000499080"/>
    </source>
</evidence>
<accession>A0A4Y2Q530</accession>
<organism evidence="2 3">
    <name type="scientific">Araneus ventricosus</name>
    <name type="common">Orbweaver spider</name>
    <name type="synonym">Epeira ventricosa</name>
    <dbReference type="NCBI Taxonomy" id="182803"/>
    <lineage>
        <taxon>Eukaryota</taxon>
        <taxon>Metazoa</taxon>
        <taxon>Ecdysozoa</taxon>
        <taxon>Arthropoda</taxon>
        <taxon>Chelicerata</taxon>
        <taxon>Arachnida</taxon>
        <taxon>Araneae</taxon>
        <taxon>Araneomorphae</taxon>
        <taxon>Entelegynae</taxon>
        <taxon>Araneoidea</taxon>
        <taxon>Araneidae</taxon>
        <taxon>Araneus</taxon>
    </lineage>
</organism>
<proteinExistence type="predicted"/>
<keyword evidence="3" id="KW-1185">Reference proteome</keyword>
<gene>
    <name evidence="2" type="ORF">AVEN_187385_1</name>
</gene>
<sequence>MYLDLSEDSPATGHHISKRSLSIAPFVDHDHDPRPQTHPLGLESTRMDGLEPSTQVWGTIGGNFIDSLSDAIVAFAMVKLFTFEPDTNHQAEKSFRTLIMP</sequence>
<name>A0A4Y2Q530_ARAVE</name>
<protein>
    <submittedName>
        <fullName evidence="2">Uncharacterized protein</fullName>
    </submittedName>
</protein>
<feature type="region of interest" description="Disordered" evidence="1">
    <location>
        <begin position="24"/>
        <end position="45"/>
    </location>
</feature>
<dbReference type="EMBL" id="BGPR01012730">
    <property type="protein sequence ID" value="GBN57396.1"/>
    <property type="molecule type" value="Genomic_DNA"/>
</dbReference>